<protein>
    <submittedName>
        <fullName evidence="2">Uncharacterized protein</fullName>
    </submittedName>
</protein>
<comment type="caution">
    <text evidence="2">The sequence shown here is derived from an EMBL/GenBank/DDBJ whole genome shotgun (WGS) entry which is preliminary data.</text>
</comment>
<dbReference type="EMBL" id="APWK03000034">
    <property type="protein sequence ID" value="PHH53912.1"/>
    <property type="molecule type" value="Genomic_DNA"/>
</dbReference>
<dbReference type="Proteomes" id="UP000222788">
    <property type="component" value="Unassembled WGS sequence"/>
</dbReference>
<sequence>MPPAVSKSKAMKAQQHLLGRKSFSKPSRISKPQKIASILSGILQTYAIKTNETITSCHIDRTVASKPCFQTLLPLEYVRSVEHFSGDTLYA</sequence>
<proteinExistence type="predicted"/>
<keyword evidence="3" id="KW-1185">Reference proteome</keyword>
<reference evidence="2 3" key="2">
    <citation type="journal article" date="2013" name="IMA Fungus">
        <title>IMA Genome-F 1: Ceratocystis fimbriata: Draft nuclear genome sequence for the plant pathogen, Ceratocystis fimbriata.</title>
        <authorList>
            <person name="Wilken P.M."/>
            <person name="Steenkamp E.T."/>
            <person name="Wingfield M.J."/>
            <person name="de Beer Z.W."/>
            <person name="Wingfield B.D."/>
        </authorList>
    </citation>
    <scope>NUCLEOTIDE SEQUENCE [LARGE SCALE GENOMIC DNA]</scope>
    <source>
        <strain evidence="2 3">CBS 114723</strain>
    </source>
</reference>
<evidence type="ECO:0000313" key="2">
    <source>
        <dbReference type="EMBL" id="PHH53912.1"/>
    </source>
</evidence>
<feature type="region of interest" description="Disordered" evidence="1">
    <location>
        <begin position="1"/>
        <end position="29"/>
    </location>
</feature>
<name>A0A2C5X8S6_9PEZI</name>
<organism evidence="2 3">
    <name type="scientific">Ceratocystis fimbriata CBS 114723</name>
    <dbReference type="NCBI Taxonomy" id="1035309"/>
    <lineage>
        <taxon>Eukaryota</taxon>
        <taxon>Fungi</taxon>
        <taxon>Dikarya</taxon>
        <taxon>Ascomycota</taxon>
        <taxon>Pezizomycotina</taxon>
        <taxon>Sordariomycetes</taxon>
        <taxon>Hypocreomycetidae</taxon>
        <taxon>Microascales</taxon>
        <taxon>Ceratocystidaceae</taxon>
        <taxon>Ceratocystis</taxon>
    </lineage>
</organism>
<reference evidence="2 3" key="1">
    <citation type="journal article" date="2013" name="Fungal Biol.">
        <title>Analysis of microsatellite markers in the genome of the plant pathogen Ceratocystis fimbriata.</title>
        <authorList>
            <person name="Simpson M.C."/>
            <person name="Wilken P.M."/>
            <person name="Coetzee M.P."/>
            <person name="Wingfield M.J."/>
            <person name="Wingfield B.D."/>
        </authorList>
    </citation>
    <scope>NUCLEOTIDE SEQUENCE [LARGE SCALE GENOMIC DNA]</scope>
    <source>
        <strain evidence="2 3">CBS 114723</strain>
    </source>
</reference>
<dbReference type="AlphaFoldDB" id="A0A2C5X8S6"/>
<evidence type="ECO:0000313" key="3">
    <source>
        <dbReference type="Proteomes" id="UP000222788"/>
    </source>
</evidence>
<evidence type="ECO:0000256" key="1">
    <source>
        <dbReference type="SAM" id="MobiDB-lite"/>
    </source>
</evidence>
<gene>
    <name evidence="2" type="ORF">CFIMG_002856RAa</name>
</gene>
<accession>A0A2C5X8S6</accession>